<dbReference type="Proteomes" id="UP000015961">
    <property type="component" value="Unassembled WGS sequence"/>
</dbReference>
<feature type="transmembrane region" description="Helical" evidence="7">
    <location>
        <begin position="673"/>
        <end position="696"/>
    </location>
</feature>
<sequence>MNMIKNEWKNLFKNKILLISVIAITFIPIIYTSVFDKSLWDPFESTKNLPVAIVNEDEPVTMMGQKLNVGEQVVQNLKKNHDIKWKFMSQKEAENGLKNMKYYSIVTIPKDFSSSAASIIKDEPKKMEITYTTNDSFNYIAGEISEVAATELEIQVRNQVVKAYTQALDQAAQKMIGALGEAASGSSQLASGSGQLESGLGEYTNGVAQAASGSGELTAGLTKLQQGVGPLSSGVNQLDNGSKELSSALTSLDQALSPLQSHLTQVDTGLNELSIGAGEFASALQNFEATVNPETQKNLTIQLEHAKQQVQELITNTAELQKISVDAAGVESQTATISNQLGTLSTDISTVNQTINQKIITLIQQNQELSEASKSSLIAALTQTVDTNLATIQTNLDHKVGEIQHNLTELAAASVALSKGSGEISQITQAMSQNTQVMSQAISQTESGIQQIQDATGNVPTSESAKEIVAQLNQLSGVLSKAAVDLPKGLAGVDQLASGSMQLTNGLDELKSQIPTLSNGVTQLDNGAVQLQSGLTELDQNSPALMSGITKLQAGAKELADGLESGVNQSKTIKVTDKKIDHFVDPTSLKNNQYSKVKNYGEALAPYIMSLALFVGCMLFNFIYPIRKVAIKGQSSTSWWLSKVSIGFGASTMMALIQATIMILIGLPIYNVGLFYFTALVSAWCYMAIVMFLAMTFDNPGRFAAMILLVLQLGGAGGTFPIQVQGQFYQMIHPYLPMSYSLYAFRNAISSGISSTLVLQSYSILLGLAVVFTLLLGYSMKLLQKHYKGDVSALNDNQKLLAVERTTKADLDAQIQKNKQEARQKTESRKTT</sequence>
<dbReference type="OrthoDB" id="9811483at2"/>
<dbReference type="InterPro" id="IPR017501">
    <property type="entry name" value="Phage_infect_YhgE_C"/>
</dbReference>
<evidence type="ECO:0000256" key="7">
    <source>
        <dbReference type="SAM" id="Phobius"/>
    </source>
</evidence>
<feature type="coiled-coil region" evidence="5">
    <location>
        <begin position="296"/>
        <end position="323"/>
    </location>
</feature>
<evidence type="ECO:0000256" key="4">
    <source>
        <dbReference type="ARBA" id="ARBA00023136"/>
    </source>
</evidence>
<feature type="domain" description="ABC-2 type transporter transmembrane" evidence="8">
    <location>
        <begin position="450"/>
        <end position="776"/>
    </location>
</feature>
<dbReference type="GO" id="GO:0016020">
    <property type="term" value="C:membrane"/>
    <property type="evidence" value="ECO:0007669"/>
    <property type="project" value="UniProtKB-SubCell"/>
</dbReference>
<evidence type="ECO:0000256" key="3">
    <source>
        <dbReference type="ARBA" id="ARBA00022989"/>
    </source>
</evidence>
<keyword evidence="5" id="KW-0175">Coiled coil</keyword>
<dbReference type="InterPro" id="IPR051328">
    <property type="entry name" value="T7SS_ABC-Transporter"/>
</dbReference>
<protein>
    <recommendedName>
        <fullName evidence="8">ABC-2 type transporter transmembrane domain-containing protein</fullName>
    </recommendedName>
</protein>
<gene>
    <name evidence="9" type="ORF">I573_00543</name>
</gene>
<evidence type="ECO:0000256" key="5">
    <source>
        <dbReference type="SAM" id="Coils"/>
    </source>
</evidence>
<dbReference type="InterPro" id="IPR017500">
    <property type="entry name" value="Phage_infect_YhgE_N"/>
</dbReference>
<evidence type="ECO:0000256" key="6">
    <source>
        <dbReference type="SAM" id="MobiDB-lite"/>
    </source>
</evidence>
<dbReference type="PATRIC" id="fig|1140003.3.peg.545"/>
<name>S0P107_9ENTE</name>
<dbReference type="STRING" id="1140003.OMY_00550"/>
<dbReference type="RefSeq" id="WP_016185041.1">
    <property type="nucleotide sequence ID" value="NZ_ASWO01000001.1"/>
</dbReference>
<feature type="transmembrane region" description="Helical" evidence="7">
    <location>
        <begin position="703"/>
        <end position="724"/>
    </location>
</feature>
<dbReference type="NCBIfam" id="TIGR03062">
    <property type="entry name" value="pip_yhgE_Cterm"/>
    <property type="match status" value="1"/>
</dbReference>
<feature type="region of interest" description="Disordered" evidence="6">
    <location>
        <begin position="813"/>
        <end position="832"/>
    </location>
</feature>
<dbReference type="PANTHER" id="PTHR43077">
    <property type="entry name" value="TRANSPORT PERMEASE YVFS-RELATED"/>
    <property type="match status" value="1"/>
</dbReference>
<dbReference type="PANTHER" id="PTHR43077:SF5">
    <property type="entry name" value="PHAGE INFECTION PROTEIN"/>
    <property type="match status" value="1"/>
</dbReference>
<dbReference type="eggNOG" id="COG1511">
    <property type="taxonomic scope" value="Bacteria"/>
</dbReference>
<accession>S0P107</accession>
<keyword evidence="10" id="KW-1185">Reference proteome</keyword>
<dbReference type="AlphaFoldDB" id="S0P107"/>
<dbReference type="Gene3D" id="1.10.287.950">
    <property type="entry name" value="Methyl-accepting chemotaxis protein"/>
    <property type="match status" value="1"/>
</dbReference>
<dbReference type="GO" id="GO:0140359">
    <property type="term" value="F:ABC-type transporter activity"/>
    <property type="evidence" value="ECO:0007669"/>
    <property type="project" value="InterPro"/>
</dbReference>
<dbReference type="NCBIfam" id="TIGR03057">
    <property type="entry name" value="xxxLxxG_by_4"/>
    <property type="match status" value="2"/>
</dbReference>
<comment type="subcellular location">
    <subcellularLocation>
        <location evidence="1">Membrane</location>
        <topology evidence="1">Multi-pass membrane protein</topology>
    </subcellularLocation>
</comment>
<organism evidence="9 10">
    <name type="scientific">Enterococcus sulfureus ATCC 49903</name>
    <dbReference type="NCBI Taxonomy" id="1140003"/>
    <lineage>
        <taxon>Bacteria</taxon>
        <taxon>Bacillati</taxon>
        <taxon>Bacillota</taxon>
        <taxon>Bacilli</taxon>
        <taxon>Lactobacillales</taxon>
        <taxon>Enterococcaceae</taxon>
        <taxon>Enterococcus</taxon>
    </lineage>
</organism>
<dbReference type="NCBIfam" id="TIGR03061">
    <property type="entry name" value="pip_yhgE_Nterm"/>
    <property type="match status" value="1"/>
</dbReference>
<evidence type="ECO:0000256" key="2">
    <source>
        <dbReference type="ARBA" id="ARBA00022692"/>
    </source>
</evidence>
<keyword evidence="3 7" id="KW-1133">Transmembrane helix</keyword>
<dbReference type="InterPro" id="IPR013525">
    <property type="entry name" value="ABC2_TM"/>
</dbReference>
<evidence type="ECO:0000259" key="8">
    <source>
        <dbReference type="Pfam" id="PF12698"/>
    </source>
</evidence>
<evidence type="ECO:0000256" key="1">
    <source>
        <dbReference type="ARBA" id="ARBA00004141"/>
    </source>
</evidence>
<proteinExistence type="predicted"/>
<dbReference type="Pfam" id="PF12698">
    <property type="entry name" value="ABC2_membrane_3"/>
    <property type="match status" value="2"/>
</dbReference>
<comment type="caution">
    <text evidence="9">The sequence shown here is derived from an EMBL/GenBank/DDBJ whole genome shotgun (WGS) entry which is preliminary data.</text>
</comment>
<feature type="transmembrane region" description="Helical" evidence="7">
    <location>
        <begin position="759"/>
        <end position="778"/>
    </location>
</feature>
<feature type="compositionally biased region" description="Basic and acidic residues" evidence="6">
    <location>
        <begin position="818"/>
        <end position="832"/>
    </location>
</feature>
<feature type="domain" description="ABC-2 type transporter transmembrane" evidence="8">
    <location>
        <begin position="17"/>
        <end position="171"/>
    </location>
</feature>
<reference evidence="9 10" key="1">
    <citation type="submission" date="2013-03" db="EMBL/GenBank/DDBJ databases">
        <title>The Genome Sequence of Enterococcus sulfureus ATCC_49903 (PacBio/Illumina hybrid assembly).</title>
        <authorList>
            <consortium name="The Broad Institute Genomics Platform"/>
            <consortium name="The Broad Institute Genome Sequencing Center for Infectious Disease"/>
            <person name="Earl A."/>
            <person name="Russ C."/>
            <person name="Gilmore M."/>
            <person name="Surin D."/>
            <person name="Walker B."/>
            <person name="Young S."/>
            <person name="Zeng Q."/>
            <person name="Gargeya S."/>
            <person name="Fitzgerald M."/>
            <person name="Haas B."/>
            <person name="Abouelleil A."/>
            <person name="Allen A.W."/>
            <person name="Alvarado L."/>
            <person name="Arachchi H.M."/>
            <person name="Berlin A.M."/>
            <person name="Chapman S.B."/>
            <person name="Gainer-Dewar J."/>
            <person name="Goldberg J."/>
            <person name="Griggs A."/>
            <person name="Gujja S."/>
            <person name="Hansen M."/>
            <person name="Howarth C."/>
            <person name="Imamovic A."/>
            <person name="Ireland A."/>
            <person name="Larimer J."/>
            <person name="McCowan C."/>
            <person name="Murphy C."/>
            <person name="Pearson M."/>
            <person name="Poon T.W."/>
            <person name="Priest M."/>
            <person name="Roberts A."/>
            <person name="Saif S."/>
            <person name="Shea T."/>
            <person name="Sisk P."/>
            <person name="Sykes S."/>
            <person name="Wortman J."/>
            <person name="Nusbaum C."/>
            <person name="Birren B."/>
        </authorList>
    </citation>
    <scope>NUCLEOTIDE SEQUENCE [LARGE SCALE GENOMIC DNA]</scope>
    <source>
        <strain evidence="9 10">ATCC 49903</strain>
    </source>
</reference>
<dbReference type="EMBL" id="ASWO01000001">
    <property type="protein sequence ID" value="EOT87487.1"/>
    <property type="molecule type" value="Genomic_DNA"/>
</dbReference>
<dbReference type="Gene3D" id="3.40.1710.10">
    <property type="entry name" value="abc type-2 transporter like domain"/>
    <property type="match status" value="1"/>
</dbReference>
<keyword evidence="4 7" id="KW-0472">Membrane</keyword>
<feature type="transmembrane region" description="Helical" evidence="7">
    <location>
        <begin position="644"/>
        <end position="667"/>
    </location>
</feature>
<keyword evidence="2 7" id="KW-0812">Transmembrane</keyword>
<dbReference type="InterPro" id="IPR023908">
    <property type="entry name" value="xxxLxxG_rpt"/>
</dbReference>
<evidence type="ECO:0000313" key="10">
    <source>
        <dbReference type="Proteomes" id="UP000015961"/>
    </source>
</evidence>
<feature type="transmembrane region" description="Helical" evidence="7">
    <location>
        <begin position="604"/>
        <end position="624"/>
    </location>
</feature>
<evidence type="ECO:0000313" key="9">
    <source>
        <dbReference type="EMBL" id="EOT87487.1"/>
    </source>
</evidence>